<dbReference type="RefSeq" id="WP_063848372.1">
    <property type="nucleotide sequence ID" value="NZ_BICR01000031.1"/>
</dbReference>
<reference evidence="1 2" key="1">
    <citation type="submission" date="2019-04" db="EMBL/GenBank/DDBJ databases">
        <authorList>
            <consortium name="NARMS: The National Antimicrobial Resistance Monitoring System"/>
        </authorList>
    </citation>
    <scope>NUCLEOTIDE SEQUENCE [LARGE SCALE GENOMIC DNA]</scope>
    <source>
        <strain evidence="1 2">FSIS11919500</strain>
    </source>
</reference>
<proteinExistence type="predicted"/>
<evidence type="ECO:0000313" key="1">
    <source>
        <dbReference type="EMBL" id="EFC2247466.1"/>
    </source>
</evidence>
<dbReference type="EMBL" id="AASEPP010000028">
    <property type="protein sequence ID" value="EFC2247466.1"/>
    <property type="molecule type" value="Genomic_DNA"/>
</dbReference>
<protein>
    <submittedName>
        <fullName evidence="1">Uncharacterized protein</fullName>
    </submittedName>
</protein>
<gene>
    <name evidence="1" type="ORF">E5H86_16970</name>
</gene>
<organism evidence="1 2">
    <name type="scientific">Escherichia coli</name>
    <dbReference type="NCBI Taxonomy" id="562"/>
    <lineage>
        <taxon>Bacteria</taxon>
        <taxon>Pseudomonadati</taxon>
        <taxon>Pseudomonadota</taxon>
        <taxon>Gammaproteobacteria</taxon>
        <taxon>Enterobacterales</taxon>
        <taxon>Enterobacteriaceae</taxon>
        <taxon>Escherichia</taxon>
    </lineage>
</organism>
<name>A0A168T779_ECOLX</name>
<dbReference type="AlphaFoldDB" id="A0A168T779"/>
<dbReference type="Proteomes" id="UP000531916">
    <property type="component" value="Unassembled WGS sequence"/>
</dbReference>
<comment type="caution">
    <text evidence="1">The sequence shown here is derived from an EMBL/GenBank/DDBJ whole genome shotgun (WGS) entry which is preliminary data.</text>
</comment>
<accession>A0A168T779</accession>
<evidence type="ECO:0000313" key="2">
    <source>
        <dbReference type="Proteomes" id="UP000531916"/>
    </source>
</evidence>
<sequence>MIKKRYFLLVAFILSFPAVAEWHTWVQKDAFDDQQTAMMVGIGTMDFGIALDCSNDSLFAGITKETDKVNIALFGSSKDLIFRIDEFPAVKTTGVLAARNEKMYIYKIEDKQKIKELLSYLRKAQKRVLAGVKEPSEERGASFNVTPTGSTTAVNKFIKACNIKIPE</sequence>